<accession>A0A645FJ79</accession>
<dbReference type="EMBL" id="VSSQ01061077">
    <property type="protein sequence ID" value="MPN14448.1"/>
    <property type="molecule type" value="Genomic_DNA"/>
</dbReference>
<dbReference type="GO" id="GO:0005829">
    <property type="term" value="C:cytosol"/>
    <property type="evidence" value="ECO:0007669"/>
    <property type="project" value="TreeGrafter"/>
</dbReference>
<comment type="caution">
    <text evidence="1">The sequence shown here is derived from an EMBL/GenBank/DDBJ whole genome shotgun (WGS) entry which is preliminary data.</text>
</comment>
<dbReference type="PANTHER" id="PTHR43766:SF1">
    <property type="entry name" value="TRYPTOPHAN--TRNA LIGASE, MITOCHONDRIAL"/>
    <property type="match status" value="1"/>
</dbReference>
<dbReference type="Gene3D" id="1.10.240.10">
    <property type="entry name" value="Tyrosyl-Transfer RNA Synthetase"/>
    <property type="match status" value="1"/>
</dbReference>
<dbReference type="EC" id="6.1.1.2" evidence="1"/>
<dbReference type="InterPro" id="IPR014729">
    <property type="entry name" value="Rossmann-like_a/b/a_fold"/>
</dbReference>
<sequence>MYEGKGYGVFKEDVAEVIVESLRPIREKYNDLLNNKDYLEQVYAIGADKAERQARKTLRKVYKKVGLIERKYLPR</sequence>
<dbReference type="InterPro" id="IPR050203">
    <property type="entry name" value="Trp-tRNA_synthetase"/>
</dbReference>
<organism evidence="1">
    <name type="scientific">bioreactor metagenome</name>
    <dbReference type="NCBI Taxonomy" id="1076179"/>
    <lineage>
        <taxon>unclassified sequences</taxon>
        <taxon>metagenomes</taxon>
        <taxon>ecological metagenomes</taxon>
    </lineage>
</organism>
<dbReference type="SUPFAM" id="SSF52374">
    <property type="entry name" value="Nucleotidylyl transferase"/>
    <property type="match status" value="1"/>
</dbReference>
<dbReference type="GO" id="GO:0004830">
    <property type="term" value="F:tryptophan-tRNA ligase activity"/>
    <property type="evidence" value="ECO:0007669"/>
    <property type="project" value="UniProtKB-EC"/>
</dbReference>
<dbReference type="AlphaFoldDB" id="A0A645FJ79"/>
<protein>
    <submittedName>
        <fullName evidence="1">Tryptophan--tRNA ligase</fullName>
        <ecNumber evidence="1">6.1.1.2</ecNumber>
    </submittedName>
</protein>
<dbReference type="PANTHER" id="PTHR43766">
    <property type="entry name" value="TRYPTOPHAN--TRNA LIGASE, MITOCHONDRIAL"/>
    <property type="match status" value="1"/>
</dbReference>
<keyword evidence="1" id="KW-0436">Ligase</keyword>
<dbReference type="Gene3D" id="3.40.50.620">
    <property type="entry name" value="HUPs"/>
    <property type="match status" value="1"/>
</dbReference>
<dbReference type="GO" id="GO:0006436">
    <property type="term" value="P:tryptophanyl-tRNA aminoacylation"/>
    <property type="evidence" value="ECO:0007669"/>
    <property type="project" value="TreeGrafter"/>
</dbReference>
<reference evidence="1" key="1">
    <citation type="submission" date="2019-08" db="EMBL/GenBank/DDBJ databases">
        <authorList>
            <person name="Kucharzyk K."/>
            <person name="Murdoch R.W."/>
            <person name="Higgins S."/>
            <person name="Loffler F."/>
        </authorList>
    </citation>
    <scope>NUCLEOTIDE SEQUENCE</scope>
</reference>
<proteinExistence type="predicted"/>
<name>A0A645FJ79_9ZZZZ</name>
<gene>
    <name evidence="1" type="primary">trpS_34</name>
    <name evidence="1" type="ORF">SDC9_161775</name>
</gene>
<evidence type="ECO:0000313" key="1">
    <source>
        <dbReference type="EMBL" id="MPN14448.1"/>
    </source>
</evidence>